<sequence length="756" mass="82827">MGGKKVSPTPRTTREVTGEVPMATSVAVYNEGERGEKEGKAGREREAGHKEQKVGECESVREQASWECENRSCPLSSRGAGCMCVPVYACTASPCALSLTHSDVRTQRVRGGERECEGNQHIAAEMQQEGFRDCDSWSWCRMGRCGIPSLQDGLIAAPLPLSLSSPSHRRSSSSSSSPSPQRRRQTSKCSDEGALWKLDSTTDVKHRPFKPPRRDSSPSSSPSSSSSPMTAQTLMRKDIKSLLPLKCSKLSTDTPFHRSPPRSSSGASEGCYDGGLWDERHKLPNGSASQTAQILFSLGSVYNRPRGTEGREKIIRRPVSKPGVSQGPSLHPPSLHLPPPVPPPPPSEDLTAPSHSPYSPSDSLKPELICGVCHRLFSTAASLTVHMRLHRGSRSLNCCYCGKVFIHSKRLQSHEASCRVADIPSNSLGPPTLTMQPKEEPLEEGEVRVEGGVIVAQADITKARSGKKAQSLLARIQSDDAAAAELLAGDEHHFVKVVDGNVIYFCSVCERSYMTLSSLKRHSNVHSWRRKYPCHYCDKVFALAEYRTKHEVWHTGERRYQCIFCWDAFATYYNLKTHQKTIHGINPSLISSEKTANGGYKQKANALKLYRLLPMRSQKRPYKTYNDSLHNELLQPGETPPLPMPGLDCAMDSGDLLSHAQAVKSDPDDFSDSFHVAEPAEQSDHSGLPQLSQTDVSALTKHDGETEQGRTAFQSLSLPQLPPLRLKGDPGLVETQPSAGHVAAGFRAPGRETNTS</sequence>
<feature type="region of interest" description="Disordered" evidence="17">
    <location>
        <begin position="1"/>
        <end position="53"/>
    </location>
</feature>
<keyword evidence="9 16" id="KW-0863">Zinc-finger</keyword>
<keyword evidence="7" id="KW-0479">Metal-binding</keyword>
<feature type="region of interest" description="Disordered" evidence="17">
    <location>
        <begin position="161"/>
        <end position="231"/>
    </location>
</feature>
<keyword evidence="10" id="KW-0862">Zinc</keyword>
<dbReference type="GO" id="GO:0008270">
    <property type="term" value="F:zinc ion binding"/>
    <property type="evidence" value="ECO:0007669"/>
    <property type="project" value="UniProtKB-KW"/>
</dbReference>
<evidence type="ECO:0000256" key="1">
    <source>
        <dbReference type="ARBA" id="ARBA00004123"/>
    </source>
</evidence>
<feature type="domain" description="C2H2-type" evidence="18">
    <location>
        <begin position="560"/>
        <end position="583"/>
    </location>
</feature>
<evidence type="ECO:0000259" key="18">
    <source>
        <dbReference type="PROSITE" id="PS50157"/>
    </source>
</evidence>
<evidence type="ECO:0000256" key="14">
    <source>
        <dbReference type="ARBA" id="ARBA00023163"/>
    </source>
</evidence>
<feature type="compositionally biased region" description="Basic and acidic residues" evidence="17">
    <location>
        <begin position="200"/>
        <end position="216"/>
    </location>
</feature>
<feature type="region of interest" description="Disordered" evidence="17">
    <location>
        <begin position="250"/>
        <end position="270"/>
    </location>
</feature>
<dbReference type="Gene3D" id="3.30.160.60">
    <property type="entry name" value="Classic Zinc Finger"/>
    <property type="match status" value="4"/>
</dbReference>
<dbReference type="PANTHER" id="PTHR24388:SF94">
    <property type="entry name" value="ZINC FINGER AND BTB DOMAIN-CONTAINING 4"/>
    <property type="match status" value="1"/>
</dbReference>
<feature type="compositionally biased region" description="Low complexity" evidence="17">
    <location>
        <begin position="161"/>
        <end position="180"/>
    </location>
</feature>
<keyword evidence="4" id="KW-0678">Repressor</keyword>
<feature type="domain" description="C2H2-type" evidence="18">
    <location>
        <begin position="368"/>
        <end position="395"/>
    </location>
</feature>
<keyword evidence="5" id="KW-1017">Isopeptide bond</keyword>
<evidence type="ECO:0000256" key="13">
    <source>
        <dbReference type="ARBA" id="ARBA00023125"/>
    </source>
</evidence>
<evidence type="ECO:0000256" key="17">
    <source>
        <dbReference type="SAM" id="MobiDB-lite"/>
    </source>
</evidence>
<organism evidence="19 20">
    <name type="scientific">Knipowitschia caucasica</name>
    <name type="common">Caucasian dwarf goby</name>
    <name type="synonym">Pomatoschistus caucasicus</name>
    <dbReference type="NCBI Taxonomy" id="637954"/>
    <lineage>
        <taxon>Eukaryota</taxon>
        <taxon>Metazoa</taxon>
        <taxon>Chordata</taxon>
        <taxon>Craniata</taxon>
        <taxon>Vertebrata</taxon>
        <taxon>Euteleostomi</taxon>
        <taxon>Actinopterygii</taxon>
        <taxon>Neopterygii</taxon>
        <taxon>Teleostei</taxon>
        <taxon>Neoteleostei</taxon>
        <taxon>Acanthomorphata</taxon>
        <taxon>Gobiaria</taxon>
        <taxon>Gobiiformes</taxon>
        <taxon>Gobioidei</taxon>
        <taxon>Gobiidae</taxon>
        <taxon>Gobiinae</taxon>
        <taxon>Knipowitschia</taxon>
    </lineage>
</organism>
<name>A0AAV2KUM4_KNICA</name>
<keyword evidence="11" id="KW-0832">Ubl conjugation</keyword>
<keyword evidence="8" id="KW-0677">Repeat</keyword>
<evidence type="ECO:0000313" key="19">
    <source>
        <dbReference type="EMBL" id="CAL1590922.1"/>
    </source>
</evidence>
<dbReference type="PROSITE" id="PS00028">
    <property type="entry name" value="ZINC_FINGER_C2H2_1"/>
    <property type="match status" value="4"/>
</dbReference>
<evidence type="ECO:0000256" key="5">
    <source>
        <dbReference type="ARBA" id="ARBA00022499"/>
    </source>
</evidence>
<dbReference type="EMBL" id="OZ035841">
    <property type="protein sequence ID" value="CAL1590922.1"/>
    <property type="molecule type" value="Genomic_DNA"/>
</dbReference>
<dbReference type="FunFam" id="3.30.160.60:FF:000437">
    <property type="entry name" value="zinc finger and BTB domain-containing protein 38"/>
    <property type="match status" value="1"/>
</dbReference>
<feature type="compositionally biased region" description="Basic and acidic residues" evidence="17">
    <location>
        <begin position="306"/>
        <end position="315"/>
    </location>
</feature>
<evidence type="ECO:0000256" key="6">
    <source>
        <dbReference type="ARBA" id="ARBA00022553"/>
    </source>
</evidence>
<accession>A0AAV2KUM4</accession>
<feature type="region of interest" description="Disordered" evidence="17">
    <location>
        <begin position="716"/>
        <end position="756"/>
    </location>
</feature>
<evidence type="ECO:0000313" key="20">
    <source>
        <dbReference type="Proteomes" id="UP001497482"/>
    </source>
</evidence>
<reference evidence="19 20" key="1">
    <citation type="submission" date="2024-04" db="EMBL/GenBank/DDBJ databases">
        <authorList>
            <person name="Waldvogel A.-M."/>
            <person name="Schoenle A."/>
        </authorList>
    </citation>
    <scope>NUCLEOTIDE SEQUENCE [LARGE SCALE GENOMIC DNA]</scope>
</reference>
<feature type="compositionally biased region" description="Basic and acidic residues" evidence="17">
    <location>
        <begin position="31"/>
        <end position="53"/>
    </location>
</feature>
<dbReference type="Proteomes" id="UP001497482">
    <property type="component" value="Chromosome 19"/>
</dbReference>
<evidence type="ECO:0000256" key="4">
    <source>
        <dbReference type="ARBA" id="ARBA00022491"/>
    </source>
</evidence>
<feature type="domain" description="C2H2-type" evidence="18">
    <location>
        <begin position="532"/>
        <end position="559"/>
    </location>
</feature>
<feature type="domain" description="C2H2-type" evidence="18">
    <location>
        <begin position="396"/>
        <end position="424"/>
    </location>
</feature>
<dbReference type="InterPro" id="IPR013087">
    <property type="entry name" value="Znf_C2H2_type"/>
</dbReference>
<dbReference type="GO" id="GO:0000978">
    <property type="term" value="F:RNA polymerase II cis-regulatory region sequence-specific DNA binding"/>
    <property type="evidence" value="ECO:0007669"/>
    <property type="project" value="TreeGrafter"/>
</dbReference>
<dbReference type="GO" id="GO:0000981">
    <property type="term" value="F:DNA-binding transcription factor activity, RNA polymerase II-specific"/>
    <property type="evidence" value="ECO:0007669"/>
    <property type="project" value="TreeGrafter"/>
</dbReference>
<dbReference type="GO" id="GO:0005694">
    <property type="term" value="C:chromosome"/>
    <property type="evidence" value="ECO:0007669"/>
    <property type="project" value="UniProtKB-SubCell"/>
</dbReference>
<evidence type="ECO:0000256" key="7">
    <source>
        <dbReference type="ARBA" id="ARBA00022723"/>
    </source>
</evidence>
<evidence type="ECO:0000256" key="9">
    <source>
        <dbReference type="ARBA" id="ARBA00022771"/>
    </source>
</evidence>
<comment type="subcellular location">
    <subcellularLocation>
        <location evidence="2">Chromosome</location>
    </subcellularLocation>
    <subcellularLocation>
        <location evidence="1">Nucleus</location>
    </subcellularLocation>
</comment>
<feature type="domain" description="C2H2-type" evidence="18">
    <location>
        <begin position="504"/>
        <end position="531"/>
    </location>
</feature>
<evidence type="ECO:0000256" key="2">
    <source>
        <dbReference type="ARBA" id="ARBA00004286"/>
    </source>
</evidence>
<proteinExistence type="predicted"/>
<keyword evidence="12" id="KW-0805">Transcription regulation</keyword>
<dbReference type="PROSITE" id="PS50157">
    <property type="entry name" value="ZINC_FINGER_C2H2_2"/>
    <property type="match status" value="5"/>
</dbReference>
<dbReference type="PANTHER" id="PTHR24388">
    <property type="entry name" value="ZINC FINGER PROTEIN"/>
    <property type="match status" value="1"/>
</dbReference>
<dbReference type="AlphaFoldDB" id="A0AAV2KUM4"/>
<dbReference type="GO" id="GO:0005634">
    <property type="term" value="C:nucleus"/>
    <property type="evidence" value="ECO:0007669"/>
    <property type="project" value="UniProtKB-SubCell"/>
</dbReference>
<evidence type="ECO:0000256" key="15">
    <source>
        <dbReference type="ARBA" id="ARBA00023242"/>
    </source>
</evidence>
<dbReference type="InterPro" id="IPR050527">
    <property type="entry name" value="Snail/Krueppel_Znf"/>
</dbReference>
<evidence type="ECO:0000256" key="16">
    <source>
        <dbReference type="PROSITE-ProRule" id="PRU00042"/>
    </source>
</evidence>
<gene>
    <name evidence="19" type="ORF">KC01_LOCUS20359</name>
</gene>
<keyword evidence="15" id="KW-0539">Nucleus</keyword>
<dbReference type="FunFam" id="3.30.160.60:FF:000235">
    <property type="entry name" value="Zinc finger and BTB domain containing 38"/>
    <property type="match status" value="1"/>
</dbReference>
<feature type="region of interest" description="Disordered" evidence="17">
    <location>
        <begin position="664"/>
        <end position="690"/>
    </location>
</feature>
<evidence type="ECO:0000256" key="10">
    <source>
        <dbReference type="ARBA" id="ARBA00022833"/>
    </source>
</evidence>
<dbReference type="InterPro" id="IPR036236">
    <property type="entry name" value="Znf_C2H2_sf"/>
</dbReference>
<feature type="region of interest" description="Disordered" evidence="17">
    <location>
        <begin position="302"/>
        <end position="360"/>
    </location>
</feature>
<dbReference type="SMART" id="SM00355">
    <property type="entry name" value="ZnF_C2H2"/>
    <property type="match status" value="5"/>
</dbReference>
<evidence type="ECO:0000256" key="3">
    <source>
        <dbReference type="ARBA" id="ARBA00022454"/>
    </source>
</evidence>
<feature type="compositionally biased region" description="Pro residues" evidence="17">
    <location>
        <begin position="335"/>
        <end position="347"/>
    </location>
</feature>
<protein>
    <recommendedName>
        <fullName evidence="18">C2H2-type domain-containing protein</fullName>
    </recommendedName>
</protein>
<evidence type="ECO:0000256" key="8">
    <source>
        <dbReference type="ARBA" id="ARBA00022737"/>
    </source>
</evidence>
<dbReference type="Pfam" id="PF00096">
    <property type="entry name" value="zf-C2H2"/>
    <property type="match status" value="2"/>
</dbReference>
<feature type="compositionally biased region" description="Low complexity" evidence="17">
    <location>
        <begin position="217"/>
        <end position="228"/>
    </location>
</feature>
<keyword evidence="3" id="KW-0158">Chromosome</keyword>
<keyword evidence="6" id="KW-0597">Phosphoprotein</keyword>
<evidence type="ECO:0000256" key="11">
    <source>
        <dbReference type="ARBA" id="ARBA00022843"/>
    </source>
</evidence>
<keyword evidence="13" id="KW-0238">DNA-binding</keyword>
<dbReference type="SUPFAM" id="SSF57667">
    <property type="entry name" value="beta-beta-alpha zinc fingers"/>
    <property type="match status" value="3"/>
</dbReference>
<evidence type="ECO:0000256" key="12">
    <source>
        <dbReference type="ARBA" id="ARBA00023015"/>
    </source>
</evidence>
<keyword evidence="20" id="KW-1185">Reference proteome</keyword>
<keyword evidence="14" id="KW-0804">Transcription</keyword>